<reference evidence="1" key="1">
    <citation type="submission" date="2021-01" db="EMBL/GenBank/DDBJ databases">
        <authorList>
            <person name="Corre E."/>
            <person name="Pelletier E."/>
            <person name="Niang G."/>
            <person name="Scheremetjew M."/>
            <person name="Finn R."/>
            <person name="Kale V."/>
            <person name="Holt S."/>
            <person name="Cochrane G."/>
            <person name="Meng A."/>
            <person name="Brown T."/>
            <person name="Cohen L."/>
        </authorList>
    </citation>
    <scope>NUCLEOTIDE SEQUENCE</scope>
    <source>
        <strain evidence="1">Isolate 1302-5</strain>
    </source>
</reference>
<gene>
    <name evidence="1" type="ORF">OAUR00152_LOCUS39919</name>
</gene>
<name>A0A7S4K712_9STRA</name>
<accession>A0A7S4K712</accession>
<sequence length="99" mass="11509">MQHSTAKAAINVRKCKDVPLYNRSSSSDAPRVKIRFQQYDTDRNFDIRRGVKFQFGEENIKRTTNETDVQTENYPSTHYKPTLPLLSKIFRPVSRTTGD</sequence>
<protein>
    <submittedName>
        <fullName evidence="1">Uncharacterized protein</fullName>
    </submittedName>
</protein>
<dbReference type="EMBL" id="HBKQ01058380">
    <property type="protein sequence ID" value="CAE2285138.1"/>
    <property type="molecule type" value="Transcribed_RNA"/>
</dbReference>
<organism evidence="1">
    <name type="scientific">Odontella aurita</name>
    <dbReference type="NCBI Taxonomy" id="265563"/>
    <lineage>
        <taxon>Eukaryota</taxon>
        <taxon>Sar</taxon>
        <taxon>Stramenopiles</taxon>
        <taxon>Ochrophyta</taxon>
        <taxon>Bacillariophyta</taxon>
        <taxon>Mediophyceae</taxon>
        <taxon>Biddulphiophycidae</taxon>
        <taxon>Eupodiscales</taxon>
        <taxon>Odontellaceae</taxon>
        <taxon>Odontella</taxon>
    </lineage>
</organism>
<proteinExistence type="predicted"/>
<evidence type="ECO:0000313" key="1">
    <source>
        <dbReference type="EMBL" id="CAE2285138.1"/>
    </source>
</evidence>
<dbReference type="AlphaFoldDB" id="A0A7S4K712"/>